<dbReference type="OrthoDB" id="4565137at2"/>
<dbReference type="Pfam" id="PF13362">
    <property type="entry name" value="Toprim_3"/>
    <property type="match status" value="1"/>
</dbReference>
<comment type="caution">
    <text evidence="2">The sequence shown here is derived from an EMBL/GenBank/DDBJ whole genome shotgun (WGS) entry which is preliminary data.</text>
</comment>
<name>A0A370H446_9NOCA</name>
<keyword evidence="3" id="KW-1185">Reference proteome</keyword>
<gene>
    <name evidence="2" type="ORF">DFR68_10534</name>
</gene>
<dbReference type="RefSeq" id="WP_147288966.1">
    <property type="nucleotide sequence ID" value="NZ_QQAZ01000005.1"/>
</dbReference>
<dbReference type="Proteomes" id="UP000255355">
    <property type="component" value="Unassembled WGS sequence"/>
</dbReference>
<accession>A0A370H446</accession>
<dbReference type="EMBL" id="QQAZ01000005">
    <property type="protein sequence ID" value="RDI50558.1"/>
    <property type="molecule type" value="Genomic_DNA"/>
</dbReference>
<feature type="domain" description="Toprim" evidence="1">
    <location>
        <begin position="200"/>
        <end position="286"/>
    </location>
</feature>
<dbReference type="SUPFAM" id="SSF56731">
    <property type="entry name" value="DNA primase core"/>
    <property type="match status" value="1"/>
</dbReference>
<organism evidence="2 3">
    <name type="scientific">Nocardia mexicana</name>
    <dbReference type="NCBI Taxonomy" id="279262"/>
    <lineage>
        <taxon>Bacteria</taxon>
        <taxon>Bacillati</taxon>
        <taxon>Actinomycetota</taxon>
        <taxon>Actinomycetes</taxon>
        <taxon>Mycobacteriales</taxon>
        <taxon>Nocardiaceae</taxon>
        <taxon>Nocardia</taxon>
    </lineage>
</organism>
<dbReference type="Gene3D" id="3.40.1360.10">
    <property type="match status" value="1"/>
</dbReference>
<dbReference type="InterPro" id="IPR006171">
    <property type="entry name" value="TOPRIM_dom"/>
</dbReference>
<reference evidence="2 3" key="1">
    <citation type="submission" date="2018-07" db="EMBL/GenBank/DDBJ databases">
        <title>Genomic Encyclopedia of Type Strains, Phase IV (KMG-IV): sequencing the most valuable type-strain genomes for metagenomic binning, comparative biology and taxonomic classification.</title>
        <authorList>
            <person name="Goeker M."/>
        </authorList>
    </citation>
    <scope>NUCLEOTIDE SEQUENCE [LARGE SCALE GENOMIC DNA]</scope>
    <source>
        <strain evidence="2 3">DSM 44952</strain>
    </source>
</reference>
<dbReference type="AlphaFoldDB" id="A0A370H446"/>
<dbReference type="STRING" id="1210089.GCA_001613165_05525"/>
<protein>
    <recommendedName>
        <fullName evidence="1">Toprim domain-containing protein</fullName>
    </recommendedName>
</protein>
<evidence type="ECO:0000313" key="2">
    <source>
        <dbReference type="EMBL" id="RDI50558.1"/>
    </source>
</evidence>
<proteinExistence type="predicted"/>
<evidence type="ECO:0000259" key="1">
    <source>
        <dbReference type="Pfam" id="PF13362"/>
    </source>
</evidence>
<evidence type="ECO:0000313" key="3">
    <source>
        <dbReference type="Proteomes" id="UP000255355"/>
    </source>
</evidence>
<sequence length="312" mass="34413">MDSTLSFDVITAALDRVSGPGKKSGAWYRYLCPVHEGDGRHHNPSLGVIYNRAGQRTVLRCFAGCSDEEVLDRLGLRVRDLFDRPRRRIAGTGRIPRTHRPGPSPADRALLAAGLPLAVHKPGVGPAIGPPRAVAAYLYRWPDRRPEGRVHRVHTPHEHGRVKHFWQQRMTENGWRHGGFAHIPYRLPEVAAAVATGADIYLCEGERDVHSALRTGVVATTNAGGAHAWTPAHAAWLRGAHRVWIVTDRDAPGYRRAAKAADSLIRLVHELRIVQARDGNDLTDHLDAGHHLDELDPVPILDAYAMRGQALA</sequence>